<keyword evidence="7" id="KW-1185">Reference proteome</keyword>
<dbReference type="CDD" id="cd23336">
    <property type="entry name" value="beta-trefoil_FSCN_rpt3"/>
    <property type="match status" value="1"/>
</dbReference>
<dbReference type="GO" id="GO:0005730">
    <property type="term" value="C:nucleolus"/>
    <property type="evidence" value="ECO:0007669"/>
    <property type="project" value="UniProtKB-SubCell"/>
</dbReference>
<dbReference type="InterPro" id="IPR008999">
    <property type="entry name" value="Actin-crosslinking"/>
</dbReference>
<keyword evidence="4" id="KW-0963">Cytoplasm</keyword>
<dbReference type="OMA" id="ECNKAIY"/>
<sequence>MWSGTVGLVNGQYKYLTAETFGHKINANGVTLKKKQLWTIEPFPFGASTGSSSSSTSSSSNGNGIGGSINSRAPGMSPQNSIEEMDELENVAIKSHLNCYLAVDSYGNVTCDSQELHDGCRFTITICAMTQEGHEEDQISWAFRNVSRGYFLGVSNDSGSIICNAKMPQSKAELWHVHLVPARGATMFGFKSVGRKRYAQIISSGNQKQIQIDSTNVWGPETLFQFKYFENGNYALIPASTCIGSLKYISCDGICVDALIENSPTTNNNNKNNKLNGFANGNGLTNGSSSSIVMPPKDCLFTIEYHGGFIAFRDKSGRYLAATGRQAVLRTRSTAVSKDELFVFEPAPLQAAFRATFNNKWISIKQGVDLSANQSEVTQHEIFQMEYDDKYDCWYLSTKDGKYWSPGAASAVHISLPNMSVKGRFRLSWNQDEGTCSLSLIDDDNNQLKPLCARKSGQLFTGGSESIKFYIKFTNRTNISLRASNSSGFVGTKGQGSYKLESNKTMPDMFVIEYANADNPTISRDDFDTIDSSFNCCYLKLASTGKYLNVADGQTLAADAPSMACAQQFHIELRTGTYIAIRAFDSNAYLNLTANGGIVLANCPSEKATLWEF</sequence>
<dbReference type="KEGG" id="dpte:113797917"/>
<comment type="similarity">
    <text evidence="3">Belongs to the FRG1 family.</text>
</comment>
<dbReference type="GO" id="GO:0030674">
    <property type="term" value="F:protein-macromolecule adaptor activity"/>
    <property type="evidence" value="ECO:0007669"/>
    <property type="project" value="InterPro"/>
</dbReference>
<reference evidence="8" key="1">
    <citation type="submission" date="2025-08" db="UniProtKB">
        <authorList>
            <consortium name="RefSeq"/>
        </authorList>
    </citation>
    <scope>IDENTIFICATION</scope>
    <source>
        <strain evidence="8">Airmid</strain>
    </source>
</reference>
<dbReference type="Gene3D" id="2.80.10.50">
    <property type="match status" value="4"/>
</dbReference>
<dbReference type="PANTHER" id="PTHR12928">
    <property type="entry name" value="FRG1 PROTEIN"/>
    <property type="match status" value="1"/>
</dbReference>
<gene>
    <name evidence="8" type="primary">LOC113797917</name>
</gene>
<evidence type="ECO:0000256" key="2">
    <source>
        <dbReference type="ARBA" id="ARBA00004604"/>
    </source>
</evidence>
<dbReference type="FunFam" id="2.80.10.50:FF:000008">
    <property type="entry name" value="Fascin"/>
    <property type="match status" value="1"/>
</dbReference>
<keyword evidence="5" id="KW-0009">Actin-binding</keyword>
<evidence type="ECO:0000256" key="5">
    <source>
        <dbReference type="ARBA" id="ARBA00023203"/>
    </source>
</evidence>
<accession>A0A6P6YG13</accession>
<dbReference type="GO" id="GO:0055120">
    <property type="term" value="C:striated muscle dense body"/>
    <property type="evidence" value="ECO:0007669"/>
    <property type="project" value="TreeGrafter"/>
</dbReference>
<dbReference type="CDD" id="cd23337">
    <property type="entry name" value="beta-trefoil_FSCN_rpt4"/>
    <property type="match status" value="1"/>
</dbReference>
<dbReference type="RefSeq" id="XP_027204185.1">
    <property type="nucleotide sequence ID" value="XM_027348384.1"/>
</dbReference>
<proteinExistence type="inferred from homology"/>
<dbReference type="FunCoup" id="A0A6P6YG13">
    <property type="interactions" value="126"/>
</dbReference>
<dbReference type="SUPFAM" id="SSF50405">
    <property type="entry name" value="Actin-crosslinking proteins"/>
    <property type="match status" value="3"/>
</dbReference>
<dbReference type="AlphaFoldDB" id="A0A6P6YG13"/>
<evidence type="ECO:0000313" key="7">
    <source>
        <dbReference type="Proteomes" id="UP000515146"/>
    </source>
</evidence>
<evidence type="ECO:0000256" key="1">
    <source>
        <dbReference type="ARBA" id="ARBA00004496"/>
    </source>
</evidence>
<dbReference type="Proteomes" id="UP000515146">
    <property type="component" value="Unplaced"/>
</dbReference>
<dbReference type="InterPro" id="IPR010414">
    <property type="entry name" value="FRG1"/>
</dbReference>
<dbReference type="PANTHER" id="PTHR12928:SF0">
    <property type="entry name" value="FSHD REGION GENE 1"/>
    <property type="match status" value="1"/>
</dbReference>
<keyword evidence="6" id="KW-0539">Nucleus</keyword>
<evidence type="ECO:0000256" key="6">
    <source>
        <dbReference type="ARBA" id="ARBA00023242"/>
    </source>
</evidence>
<dbReference type="OrthoDB" id="10259868at2759"/>
<protein>
    <submittedName>
        <fullName evidence="8">Protein singed-like</fullName>
    </submittedName>
</protein>
<dbReference type="GO" id="GO:0051015">
    <property type="term" value="F:actin filament binding"/>
    <property type="evidence" value="ECO:0007669"/>
    <property type="project" value="InterPro"/>
</dbReference>
<evidence type="ECO:0000256" key="3">
    <source>
        <dbReference type="ARBA" id="ARBA00010878"/>
    </source>
</evidence>
<dbReference type="CTD" id="31717"/>
<dbReference type="Pfam" id="PF06268">
    <property type="entry name" value="Fascin"/>
    <property type="match status" value="3"/>
</dbReference>
<evidence type="ECO:0000256" key="4">
    <source>
        <dbReference type="ARBA" id="ARBA00022490"/>
    </source>
</evidence>
<dbReference type="InterPro" id="IPR022768">
    <property type="entry name" value="Fascin-like_dom"/>
</dbReference>
<comment type="subcellular location">
    <subcellularLocation>
        <location evidence="1">Cytoplasm</location>
    </subcellularLocation>
    <subcellularLocation>
        <location evidence="2">Nucleus</location>
        <location evidence="2">Nucleolus</location>
    </subcellularLocation>
</comment>
<name>A0A6P6YG13_DERPT</name>
<evidence type="ECO:0000313" key="8">
    <source>
        <dbReference type="RefSeq" id="XP_027204185.1"/>
    </source>
</evidence>
<dbReference type="GO" id="GO:0071013">
    <property type="term" value="C:catalytic step 2 spliceosome"/>
    <property type="evidence" value="ECO:0007669"/>
    <property type="project" value="TreeGrafter"/>
</dbReference>
<dbReference type="InParanoid" id="A0A6P6YG13"/>
<organism evidence="7 8">
    <name type="scientific">Dermatophagoides pteronyssinus</name>
    <name type="common">European house dust mite</name>
    <dbReference type="NCBI Taxonomy" id="6956"/>
    <lineage>
        <taxon>Eukaryota</taxon>
        <taxon>Metazoa</taxon>
        <taxon>Ecdysozoa</taxon>
        <taxon>Arthropoda</taxon>
        <taxon>Chelicerata</taxon>
        <taxon>Arachnida</taxon>
        <taxon>Acari</taxon>
        <taxon>Acariformes</taxon>
        <taxon>Sarcoptiformes</taxon>
        <taxon>Astigmata</taxon>
        <taxon>Psoroptidia</taxon>
        <taxon>Analgoidea</taxon>
        <taxon>Pyroglyphidae</taxon>
        <taxon>Dermatophagoidinae</taxon>
        <taxon>Dermatophagoides</taxon>
    </lineage>
</organism>
<dbReference type="GeneID" id="113797917"/>